<reference evidence="7 8" key="1">
    <citation type="submission" date="2023-10" db="EMBL/GenBank/DDBJ databases">
        <title>Chromosome-scale genome assembly provides insights into flower coloration mechanisms of Canna indica.</title>
        <authorList>
            <person name="Li C."/>
        </authorList>
    </citation>
    <scope>NUCLEOTIDE SEQUENCE [LARGE SCALE GENOMIC DNA]</scope>
    <source>
        <tissue evidence="7">Flower</tissue>
    </source>
</reference>
<evidence type="ECO:0000313" key="7">
    <source>
        <dbReference type="EMBL" id="WOL16531.1"/>
    </source>
</evidence>
<dbReference type="Proteomes" id="UP001327560">
    <property type="component" value="Chromosome 8"/>
</dbReference>
<dbReference type="PROSITE" id="PS50089">
    <property type="entry name" value="ZF_RING_2"/>
    <property type="match status" value="1"/>
</dbReference>
<sequence length="1525" mass="166218">MGFDNECIVNIQSLPGEYFCPVCRTLIYPDEALQSQCTHLYCKPCLAYIVATTHACPYDGYLVTEADSKPLNESSKALAETIGKVAVHCLYHRSGCQWQGTLSECITHCTSCTFGNSPVVCNRCGTQIIHRQVQEHTQICPGLQPQAQQADGGQVQAATTSNQAVSQDPTLSSSAAPASGTSTATVTTSSANTATAAASATPTAPAAVSAATSTTTTPAAASQSQGQANATAYAQAPTSQQWYQQQQLQYQQYYQMYPGYDPYQQQYQQYAQYQQPYPQYSQPQMQAQHAIQGQQQPSSYGQPQPQFQAQSLAQTQPQMQAQPIQQPQPQAQAIQLQQQQPLVQTQPQQLPPPQPQPQLQPQPSAQLVQVQSQQANQSAQQSFPQAHQQTNQPPQVQIAGQQFGQPPQPHYPQIQQQQIQAPSYQQTLQSQQHPPSLPQQQLHPHAQPQPRPAALQPPPMQPQLHSQYPGVHPQTQAQPVAQPQHPSAHSVTGHQSFQQPQILQQTQPGAPPQRPMLIHLQQQVAPQQHPIQVPNQFAPQQPPRMPPPSGPMPVQAQQQPMLLPQRPPASHPQQQPHLPVHQHGQQLHQYPGMHSQSPQGLPPGHVHPSQQFPQGMVPSQQQMHPQGPPHMQHVPAQPHQQNVPPGQGLPTHQGQTVAMRPIMANNAMPHQPIQQFSGGPCKPVQPGFNQQSPSQSHLGRSGTNLVATNELQKSHLPQSGSHGVSGSLSSSSHSDKVGHAPELSADITAKSAEGSAHIDKSATAETKNKESDSNTDNENVPGESKEKNMQPEVDSSAEVETMELTESKPAVKEELAELPEDGIEKSHVLKDGYAGGSQSVEAKPDEKVGELTEIGGATADGLSEGKTGDIASKTQASQQLPALGGDGNHLQQPTHQHGSSFEGASFQPGYHDRNVPQSAWQGLGTGAPQVVPSAGPLPGKEVYPPQQFPYGHPPNMPGANPRFQAPDRALPHHMPRPLEAPPYQMQAPGQNMASGQMRPLGQSFPEHLPHQGQPPMVQEPLRPPTGQPYGVPGTSLPSGRGPGNVGFPQQGLPEQGIAPQGHGQNHFSQPHTGARVPHGEALMRPPQFVPHSGALSTTNQMMPRGPPFHPEDRGGPSHLGPVNPLDSEMHDTRRPGFSDIRQPDPLGQLNVIKANGIPGKMHMDGMHDPAYVHGFPEDRFKPLPDERFRPLPEDGIGRPFPLDAGRHNVGRREFEEDLKQFPRPAHLDAEGMRSFDSYGSSLRPLERGRQQVGPDALTRPFDRALPRPDGIPNAFSANQAGHFPISRPGSEHHMPDILEARRPAGIHDEFRRHMDVLPPVRSPNRDFGRFASGGKPRLEDIDPRELHGFAERSKAFNLPSELSGSSFLDNKIPLSSMLGSGPGRSLRGEPFNRGRIPTGDPAFGGSYGRDFPNEAAPFSMLNVRGEMEAFELLKKRKPGTMGWCRICSIDCETVEGLDLHAQTREHQKMAMDMVLSIKREINKKQSLEDAIRFRHSVDRTMGFQCNDLHFSFSDLYCSHNALVGM</sequence>
<keyword evidence="1" id="KW-0479">Metal-binding</keyword>
<keyword evidence="3" id="KW-0862">Zinc</keyword>
<feature type="compositionally biased region" description="Polar residues" evidence="5">
    <location>
        <begin position="1062"/>
        <end position="1071"/>
    </location>
</feature>
<feature type="region of interest" description="Disordered" evidence="5">
    <location>
        <begin position="715"/>
        <end position="942"/>
    </location>
</feature>
<evidence type="ECO:0000256" key="3">
    <source>
        <dbReference type="ARBA" id="ARBA00022833"/>
    </source>
</evidence>
<dbReference type="InterPro" id="IPR017907">
    <property type="entry name" value="Znf_RING_CS"/>
</dbReference>
<feature type="compositionally biased region" description="Low complexity" evidence="5">
    <location>
        <begin position="462"/>
        <end position="486"/>
    </location>
</feature>
<feature type="compositionally biased region" description="Polar residues" evidence="5">
    <location>
        <begin position="638"/>
        <end position="653"/>
    </location>
</feature>
<feature type="compositionally biased region" description="Basic and acidic residues" evidence="5">
    <location>
        <begin position="805"/>
        <end position="815"/>
    </location>
</feature>
<feature type="compositionally biased region" description="Pro residues" evidence="5">
    <location>
        <begin position="349"/>
        <end position="360"/>
    </location>
</feature>
<dbReference type="InterPro" id="IPR013083">
    <property type="entry name" value="Znf_RING/FYVE/PHD"/>
</dbReference>
<keyword evidence="2 4" id="KW-0863">Zinc-finger</keyword>
<feature type="compositionally biased region" description="Polar residues" evidence="5">
    <location>
        <begin position="159"/>
        <end position="171"/>
    </location>
</feature>
<dbReference type="EMBL" id="CP136897">
    <property type="protein sequence ID" value="WOL16531.1"/>
    <property type="molecule type" value="Genomic_DNA"/>
</dbReference>
<proteinExistence type="predicted"/>
<feature type="compositionally biased region" description="Basic and acidic residues" evidence="5">
    <location>
        <begin position="1127"/>
        <end position="1136"/>
    </location>
</feature>
<evidence type="ECO:0000256" key="5">
    <source>
        <dbReference type="SAM" id="MobiDB-lite"/>
    </source>
</evidence>
<dbReference type="GO" id="GO:0008270">
    <property type="term" value="F:zinc ion binding"/>
    <property type="evidence" value="ECO:0007669"/>
    <property type="project" value="UniProtKB-KW"/>
</dbReference>
<feature type="compositionally biased region" description="Polar residues" evidence="5">
    <location>
        <begin position="687"/>
        <end position="701"/>
    </location>
</feature>
<dbReference type="PANTHER" id="PTHR37393:SF1">
    <property type="entry name" value="AT-RICH INTERACTIVE DOMAIN-CONTAINING PROTEIN 1A-LIKE"/>
    <property type="match status" value="1"/>
</dbReference>
<feature type="compositionally biased region" description="Pro residues" evidence="5">
    <location>
        <begin position="540"/>
        <end position="551"/>
    </location>
</feature>
<feature type="compositionally biased region" description="Polar residues" evidence="5">
    <location>
        <begin position="387"/>
        <end position="404"/>
    </location>
</feature>
<feature type="compositionally biased region" description="Low complexity" evidence="5">
    <location>
        <begin position="281"/>
        <end position="348"/>
    </location>
</feature>
<dbReference type="InterPro" id="IPR001841">
    <property type="entry name" value="Znf_RING"/>
</dbReference>
<dbReference type="SUPFAM" id="SSF57850">
    <property type="entry name" value="RING/U-box"/>
    <property type="match status" value="1"/>
</dbReference>
<feature type="compositionally biased region" description="Basic and acidic residues" evidence="5">
    <location>
        <begin position="756"/>
        <end position="772"/>
    </location>
</feature>
<feature type="compositionally biased region" description="Pro residues" evidence="5">
    <location>
        <begin position="447"/>
        <end position="461"/>
    </location>
</feature>
<evidence type="ECO:0000313" key="8">
    <source>
        <dbReference type="Proteomes" id="UP001327560"/>
    </source>
</evidence>
<feature type="compositionally biased region" description="Low complexity" evidence="5">
    <location>
        <begin position="571"/>
        <end position="589"/>
    </location>
</feature>
<feature type="region of interest" description="Disordered" evidence="5">
    <location>
        <begin position="1005"/>
        <end position="1146"/>
    </location>
</feature>
<gene>
    <name evidence="7" type="ORF">Cni_G25318</name>
</gene>
<feature type="compositionally biased region" description="Polar residues" evidence="5">
    <location>
        <begin position="889"/>
        <end position="899"/>
    </location>
</feature>
<dbReference type="CDD" id="cd16449">
    <property type="entry name" value="RING-HC"/>
    <property type="match status" value="1"/>
</dbReference>
<feature type="region of interest" description="Disordered" evidence="5">
    <location>
        <begin position="533"/>
        <end position="653"/>
    </location>
</feature>
<evidence type="ECO:0000256" key="4">
    <source>
        <dbReference type="PROSITE-ProRule" id="PRU00175"/>
    </source>
</evidence>
<evidence type="ECO:0000259" key="6">
    <source>
        <dbReference type="PROSITE" id="PS50089"/>
    </source>
</evidence>
<dbReference type="PANTHER" id="PTHR37393">
    <property type="entry name" value="AT-RICH INTERACTIVE DOMAIN-CONTAINING PROTEIN 1A-LIKE"/>
    <property type="match status" value="1"/>
</dbReference>
<protein>
    <submittedName>
        <fullName evidence="7">Chromatin modification-related protein eaf-1-like isoform X2</fullName>
    </submittedName>
</protein>
<feature type="compositionally biased region" description="Low complexity" evidence="5">
    <location>
        <begin position="552"/>
        <end position="564"/>
    </location>
</feature>
<feature type="compositionally biased region" description="Low complexity" evidence="5">
    <location>
        <begin position="618"/>
        <end position="635"/>
    </location>
</feature>
<feature type="region of interest" description="Disordered" evidence="5">
    <location>
        <begin position="281"/>
        <end position="497"/>
    </location>
</feature>
<feature type="compositionally biased region" description="Low complexity" evidence="5">
    <location>
        <begin position="411"/>
        <end position="446"/>
    </location>
</feature>
<name>A0AAQ3QPC1_9LILI</name>
<dbReference type="Gene3D" id="3.30.40.10">
    <property type="entry name" value="Zinc/RING finger domain, C3HC4 (zinc finger)"/>
    <property type="match status" value="1"/>
</dbReference>
<feature type="domain" description="RING-type" evidence="6">
    <location>
        <begin position="20"/>
        <end position="59"/>
    </location>
</feature>
<accession>A0AAQ3QPC1</accession>
<evidence type="ECO:0000256" key="2">
    <source>
        <dbReference type="ARBA" id="ARBA00022771"/>
    </source>
</evidence>
<feature type="compositionally biased region" description="Low complexity" evidence="5">
    <location>
        <begin position="361"/>
        <end position="386"/>
    </location>
</feature>
<feature type="compositionally biased region" description="Low complexity" evidence="5">
    <location>
        <begin position="719"/>
        <end position="732"/>
    </location>
</feature>
<feature type="region of interest" description="Disordered" evidence="5">
    <location>
        <begin position="1379"/>
        <end position="1408"/>
    </location>
</feature>
<feature type="compositionally biased region" description="Low complexity" evidence="5">
    <location>
        <begin position="172"/>
        <end position="185"/>
    </location>
</feature>
<keyword evidence="8" id="KW-1185">Reference proteome</keyword>
<feature type="region of interest" description="Disordered" evidence="5">
    <location>
        <begin position="670"/>
        <end position="701"/>
    </location>
</feature>
<organism evidence="7 8">
    <name type="scientific">Canna indica</name>
    <name type="common">Indian-shot</name>
    <dbReference type="NCBI Taxonomy" id="4628"/>
    <lineage>
        <taxon>Eukaryota</taxon>
        <taxon>Viridiplantae</taxon>
        <taxon>Streptophyta</taxon>
        <taxon>Embryophyta</taxon>
        <taxon>Tracheophyta</taxon>
        <taxon>Spermatophyta</taxon>
        <taxon>Magnoliopsida</taxon>
        <taxon>Liliopsida</taxon>
        <taxon>Zingiberales</taxon>
        <taxon>Cannaceae</taxon>
        <taxon>Canna</taxon>
    </lineage>
</organism>
<dbReference type="PROSITE" id="PS00518">
    <property type="entry name" value="ZF_RING_1"/>
    <property type="match status" value="1"/>
</dbReference>
<evidence type="ECO:0000256" key="1">
    <source>
        <dbReference type="ARBA" id="ARBA00022723"/>
    </source>
</evidence>
<feature type="region of interest" description="Disordered" evidence="5">
    <location>
        <begin position="151"/>
        <end position="185"/>
    </location>
</feature>